<accession>A0AAW4G948</accession>
<reference evidence="3" key="1">
    <citation type="submission" date="2021-02" db="EMBL/GenBank/DDBJ databases">
        <title>Taxonomy, biology and ecology of Rhodococcus bacteria occurring in California pistachio and other woody hosts as revealed by genome sequence analyses.</title>
        <authorList>
            <person name="Riely B."/>
            <person name="Gai Y."/>
        </authorList>
    </citation>
    <scope>NUCLEOTIDE SEQUENCE</scope>
    <source>
        <strain evidence="3">BP-295</strain>
    </source>
</reference>
<feature type="domain" description="Isochorismatase-like" evidence="2">
    <location>
        <begin position="34"/>
        <end position="210"/>
    </location>
</feature>
<dbReference type="SUPFAM" id="SSF52499">
    <property type="entry name" value="Isochorismatase-like hydrolases"/>
    <property type="match status" value="1"/>
</dbReference>
<dbReference type="PANTHER" id="PTHR43540">
    <property type="entry name" value="PEROXYUREIDOACRYLATE/UREIDOACRYLATE AMIDOHYDROLASE-RELATED"/>
    <property type="match status" value="1"/>
</dbReference>
<dbReference type="Gene3D" id="3.40.50.850">
    <property type="entry name" value="Isochorismatase-like"/>
    <property type="match status" value="1"/>
</dbReference>
<dbReference type="AlphaFoldDB" id="A0AAW4G948"/>
<dbReference type="InterPro" id="IPR036380">
    <property type="entry name" value="Isochorismatase-like_sf"/>
</dbReference>
<evidence type="ECO:0000313" key="4">
    <source>
        <dbReference type="Proteomes" id="UP001195196"/>
    </source>
</evidence>
<dbReference type="RefSeq" id="WP_042377778.1">
    <property type="nucleotide sequence ID" value="NZ_CP059694.1"/>
</dbReference>
<dbReference type="PANTHER" id="PTHR43540:SF1">
    <property type="entry name" value="ISOCHORISMATASE HYDROLASE"/>
    <property type="match status" value="1"/>
</dbReference>
<dbReference type="GO" id="GO:0016787">
    <property type="term" value="F:hydrolase activity"/>
    <property type="evidence" value="ECO:0007669"/>
    <property type="project" value="UniProtKB-KW"/>
</dbReference>
<protein>
    <submittedName>
        <fullName evidence="3">Isochorismatase family protein</fullName>
    </submittedName>
</protein>
<keyword evidence="1" id="KW-0378">Hydrolase</keyword>
<dbReference type="InterPro" id="IPR000868">
    <property type="entry name" value="Isochorismatase-like_dom"/>
</dbReference>
<evidence type="ECO:0000259" key="2">
    <source>
        <dbReference type="Pfam" id="PF00857"/>
    </source>
</evidence>
<gene>
    <name evidence="3" type="ORF">JTZ10_17840</name>
</gene>
<dbReference type="Pfam" id="PF00857">
    <property type="entry name" value="Isochorismatase"/>
    <property type="match status" value="1"/>
</dbReference>
<dbReference type="Proteomes" id="UP001195196">
    <property type="component" value="Unassembled WGS sequence"/>
</dbReference>
<comment type="caution">
    <text evidence="3">The sequence shown here is derived from an EMBL/GenBank/DDBJ whole genome shotgun (WGS) entry which is preliminary data.</text>
</comment>
<dbReference type="EMBL" id="JAFFGU010000010">
    <property type="protein sequence ID" value="MBM7279612.1"/>
    <property type="molecule type" value="Genomic_DNA"/>
</dbReference>
<dbReference type="InterPro" id="IPR050272">
    <property type="entry name" value="Isochorismatase-like_hydrls"/>
</dbReference>
<proteinExistence type="predicted"/>
<sequence>MNDPGNTVTDADGIAADYAKAGFGGALGWGSRPALLMIDMIEAYFRPGSPFCLPDPEVVDRCAMLLEAARRAGILVVHTRVEYTPGLADGGVFVRKVPALGVLEAGHPDGLGEFVAPLRPQAGEVVVVKQYASAFFGTSVAATLVANGVDSVFVAGVSTSGCVRASATDAMQHGFIPKVVADACGDRNPAVHDANLFDLDAKYADVIDLDTACARMAFTD</sequence>
<organism evidence="3 4">
    <name type="scientific">Gordonia rubripertincta</name>
    <name type="common">Rhodococcus corallinus</name>
    <dbReference type="NCBI Taxonomy" id="36822"/>
    <lineage>
        <taxon>Bacteria</taxon>
        <taxon>Bacillati</taxon>
        <taxon>Actinomycetota</taxon>
        <taxon>Actinomycetes</taxon>
        <taxon>Mycobacteriales</taxon>
        <taxon>Gordoniaceae</taxon>
        <taxon>Gordonia</taxon>
    </lineage>
</organism>
<evidence type="ECO:0000313" key="3">
    <source>
        <dbReference type="EMBL" id="MBM7279612.1"/>
    </source>
</evidence>
<name>A0AAW4G948_GORRU</name>
<evidence type="ECO:0000256" key="1">
    <source>
        <dbReference type="ARBA" id="ARBA00022801"/>
    </source>
</evidence>